<dbReference type="OrthoDB" id="1095087at2759"/>
<evidence type="ECO:0000313" key="3">
    <source>
        <dbReference type="EMBL" id="KAI5402437.1"/>
    </source>
</evidence>
<evidence type="ECO:0000256" key="1">
    <source>
        <dbReference type="SAM" id="MobiDB-lite"/>
    </source>
</evidence>
<comment type="caution">
    <text evidence="3">The sequence shown here is derived from an EMBL/GenBank/DDBJ whole genome shotgun (WGS) entry which is preliminary data.</text>
</comment>
<evidence type="ECO:0000256" key="2">
    <source>
        <dbReference type="SAM" id="Phobius"/>
    </source>
</evidence>
<dbReference type="Proteomes" id="UP001058974">
    <property type="component" value="Chromosome 5"/>
</dbReference>
<keyword evidence="2" id="KW-1133">Transmembrane helix</keyword>
<feature type="transmembrane region" description="Helical" evidence="2">
    <location>
        <begin position="29"/>
        <end position="47"/>
    </location>
</feature>
<reference evidence="3 4" key="1">
    <citation type="journal article" date="2022" name="Nat. Genet.">
        <title>Improved pea reference genome and pan-genome highlight genomic features and evolutionary characteristics.</title>
        <authorList>
            <person name="Yang T."/>
            <person name="Liu R."/>
            <person name="Luo Y."/>
            <person name="Hu S."/>
            <person name="Wang D."/>
            <person name="Wang C."/>
            <person name="Pandey M.K."/>
            <person name="Ge S."/>
            <person name="Xu Q."/>
            <person name="Li N."/>
            <person name="Li G."/>
            <person name="Huang Y."/>
            <person name="Saxena R.K."/>
            <person name="Ji Y."/>
            <person name="Li M."/>
            <person name="Yan X."/>
            <person name="He Y."/>
            <person name="Liu Y."/>
            <person name="Wang X."/>
            <person name="Xiang C."/>
            <person name="Varshney R.K."/>
            <person name="Ding H."/>
            <person name="Gao S."/>
            <person name="Zong X."/>
        </authorList>
    </citation>
    <scope>NUCLEOTIDE SEQUENCE [LARGE SCALE GENOMIC DNA]</scope>
    <source>
        <strain evidence="3 4">cv. Zhongwan 6</strain>
    </source>
</reference>
<keyword evidence="2" id="KW-0812">Transmembrane</keyword>
<feature type="transmembrane region" description="Helical" evidence="2">
    <location>
        <begin position="67"/>
        <end position="89"/>
    </location>
</feature>
<dbReference type="PANTHER" id="PTHR33640:SF8">
    <property type="entry name" value="TRANSMEMBRANE PROTEIN"/>
    <property type="match status" value="1"/>
</dbReference>
<organism evidence="3 4">
    <name type="scientific">Pisum sativum</name>
    <name type="common">Garden pea</name>
    <name type="synonym">Lathyrus oleraceus</name>
    <dbReference type="NCBI Taxonomy" id="3888"/>
    <lineage>
        <taxon>Eukaryota</taxon>
        <taxon>Viridiplantae</taxon>
        <taxon>Streptophyta</taxon>
        <taxon>Embryophyta</taxon>
        <taxon>Tracheophyta</taxon>
        <taxon>Spermatophyta</taxon>
        <taxon>Magnoliopsida</taxon>
        <taxon>eudicotyledons</taxon>
        <taxon>Gunneridae</taxon>
        <taxon>Pentapetalae</taxon>
        <taxon>rosids</taxon>
        <taxon>fabids</taxon>
        <taxon>Fabales</taxon>
        <taxon>Fabaceae</taxon>
        <taxon>Papilionoideae</taxon>
        <taxon>50 kb inversion clade</taxon>
        <taxon>NPAAA clade</taxon>
        <taxon>Hologalegina</taxon>
        <taxon>IRL clade</taxon>
        <taxon>Fabeae</taxon>
        <taxon>Lathyrus</taxon>
    </lineage>
</organism>
<dbReference type="PANTHER" id="PTHR33640">
    <property type="entry name" value="TRANSMEMBRANE PROTEIN"/>
    <property type="match status" value="1"/>
</dbReference>
<feature type="region of interest" description="Disordered" evidence="1">
    <location>
        <begin position="198"/>
        <end position="231"/>
    </location>
</feature>
<protein>
    <recommendedName>
        <fullName evidence="5">DUF4408 domain-containing protein</fullName>
    </recommendedName>
</protein>
<keyword evidence="2" id="KW-0472">Membrane</keyword>
<dbReference type="Gramene" id="Psat05G0016100-T1">
    <property type="protein sequence ID" value="KAI5402437.1"/>
    <property type="gene ID" value="KIW84_050161"/>
</dbReference>
<evidence type="ECO:0008006" key="5">
    <source>
        <dbReference type="Google" id="ProtNLM"/>
    </source>
</evidence>
<dbReference type="AlphaFoldDB" id="A0A9D4WJ28"/>
<feature type="compositionally biased region" description="Basic and acidic residues" evidence="1">
    <location>
        <begin position="198"/>
        <end position="215"/>
    </location>
</feature>
<accession>A0A9D4WJ28</accession>
<proteinExistence type="predicted"/>
<sequence>MGSVVLHKHKAVKSNKVQKHSQLRKITDLLRYVEMCVVLVLISRLSFQQLPLALKSSSEYFRGFEVSPGLVFLIGNVIIITLFAQSGIFSNDSSKRKSSEHDMYLEFLQNSNMYQRIQGSDQRKSSVKVESNVKGRRIIDESMVKISEKDVKKSDEQGMKTEMDLEVKEYRRCQSEIELVRGVDSDNEKDQKVLQRCESENEKRKMRSIEVDKEKKKMVKKSSLYPEDGMSNDEFRRTVEEFIARQQKLR</sequence>
<evidence type="ECO:0000313" key="4">
    <source>
        <dbReference type="Proteomes" id="UP001058974"/>
    </source>
</evidence>
<keyword evidence="4" id="KW-1185">Reference proteome</keyword>
<name>A0A9D4WJ28_PEA</name>
<dbReference type="EMBL" id="JAMSHJ010000005">
    <property type="protein sequence ID" value="KAI5402437.1"/>
    <property type="molecule type" value="Genomic_DNA"/>
</dbReference>
<gene>
    <name evidence="3" type="ORF">KIW84_050161</name>
</gene>